<sequence>MTFDPADEISNNEAIKIIREIVLDGTIVISGHAKKRMAERGYSVHDVQYILTNGEIAKKKFNVKSRNWIYTVRGEDLEGDCGGVVTAIIGRMSAVIITALG</sequence>
<dbReference type="Pfam" id="PF14076">
    <property type="entry name" value="DUF4258"/>
    <property type="match status" value="1"/>
</dbReference>
<evidence type="ECO:0000313" key="1">
    <source>
        <dbReference type="EMBL" id="VEN74410.1"/>
    </source>
</evidence>
<evidence type="ECO:0008006" key="2">
    <source>
        <dbReference type="Google" id="ProtNLM"/>
    </source>
</evidence>
<reference evidence="1" key="1">
    <citation type="submission" date="2019-01" db="EMBL/GenBank/DDBJ databases">
        <authorList>
            <consortium name="Genoscope - CEA"/>
            <person name="William W."/>
        </authorList>
    </citation>
    <scope>NUCLEOTIDE SEQUENCE</scope>
    <source>
        <strain evidence="1">CR-1</strain>
    </source>
</reference>
<gene>
    <name evidence="1" type="ORF">EPICR_30347</name>
</gene>
<protein>
    <recommendedName>
        <fullName evidence="2">DUF4258 domain-containing protein</fullName>
    </recommendedName>
</protein>
<organism evidence="1">
    <name type="scientific">uncultured Desulfobacteraceae bacterium</name>
    <dbReference type="NCBI Taxonomy" id="218296"/>
    <lineage>
        <taxon>Bacteria</taxon>
        <taxon>Pseudomonadati</taxon>
        <taxon>Thermodesulfobacteriota</taxon>
        <taxon>Desulfobacteria</taxon>
        <taxon>Desulfobacterales</taxon>
        <taxon>Desulfobacteraceae</taxon>
        <taxon>environmental samples</taxon>
    </lineage>
</organism>
<dbReference type="EMBL" id="CAACVI010000023">
    <property type="protein sequence ID" value="VEN74410.1"/>
    <property type="molecule type" value="Genomic_DNA"/>
</dbReference>
<name>A0A484HGS4_9BACT</name>
<dbReference type="InterPro" id="IPR025354">
    <property type="entry name" value="DUF4258"/>
</dbReference>
<proteinExistence type="predicted"/>
<accession>A0A484HGS4</accession>
<dbReference type="AlphaFoldDB" id="A0A484HGS4"/>